<sequence>MALIHLLALPSVSGKGHLEFPPQLPVRCPLPSAKARMFHTAIGSSAKIITQSRLEKIKRKHNIGLGSMIRRASETAIPIPHTSGGVSHHSPTDQSAPPASATEENDTPSNFTDFETSRYKYPRSQSATSLSSAVTDPSSSAFSGSAFRLASQFKFSPSPDSGLFDQTRPSPGSSHMQRPKSQALGNFDLDFDQVQSSQPPTPRYSLSATAPPSAVESPVHKIAVPTFVMDSAISPKTLHRSRSNSSLGIRSAGGAISSPTSPSQDDARRAAGTLFNWMQNTQAGFVNNEDLFLVLRLTETLGLQQQIPASKGTPSSTPLGRLSRIPEGDNEITPVPIRLTDDIKHEATMTG</sequence>
<feature type="region of interest" description="Disordered" evidence="1">
    <location>
        <begin position="237"/>
        <end position="267"/>
    </location>
</feature>
<dbReference type="Proteomes" id="UP001390339">
    <property type="component" value="Unassembled WGS sequence"/>
</dbReference>
<proteinExistence type="predicted"/>
<name>A0ABR2J4T1_9PEZI</name>
<protein>
    <submittedName>
        <fullName evidence="2">Centromere binding protein B</fullName>
    </submittedName>
</protein>
<feature type="compositionally biased region" description="Polar residues" evidence="1">
    <location>
        <begin position="193"/>
        <end position="210"/>
    </location>
</feature>
<comment type="caution">
    <text evidence="2">The sequence shown here is derived from an EMBL/GenBank/DDBJ whole genome shotgun (WGS) entry which is preliminary data.</text>
</comment>
<evidence type="ECO:0000313" key="2">
    <source>
        <dbReference type="EMBL" id="KAK8872320.1"/>
    </source>
</evidence>
<reference evidence="2 3" key="1">
    <citation type="journal article" date="2024" name="IMA Fungus">
        <title>Apiospora arundinis, a panoply of carbohydrate-active enzymes and secondary metabolites.</title>
        <authorList>
            <person name="Sorensen T."/>
            <person name="Petersen C."/>
            <person name="Muurmann A.T."/>
            <person name="Christiansen J.V."/>
            <person name="Brundto M.L."/>
            <person name="Overgaard C.K."/>
            <person name="Boysen A.T."/>
            <person name="Wollenberg R.D."/>
            <person name="Larsen T.O."/>
            <person name="Sorensen J.L."/>
            <person name="Nielsen K.L."/>
            <person name="Sondergaard T.E."/>
        </authorList>
    </citation>
    <scope>NUCLEOTIDE SEQUENCE [LARGE SCALE GENOMIC DNA]</scope>
    <source>
        <strain evidence="2 3">AAU 773</strain>
    </source>
</reference>
<evidence type="ECO:0000256" key="1">
    <source>
        <dbReference type="SAM" id="MobiDB-lite"/>
    </source>
</evidence>
<evidence type="ECO:0000313" key="3">
    <source>
        <dbReference type="Proteomes" id="UP001390339"/>
    </source>
</evidence>
<feature type="compositionally biased region" description="Polar residues" evidence="1">
    <location>
        <begin position="167"/>
        <end position="180"/>
    </location>
</feature>
<feature type="region of interest" description="Disordered" evidence="1">
    <location>
        <begin position="78"/>
        <end position="136"/>
    </location>
</feature>
<feature type="compositionally biased region" description="Polar residues" evidence="1">
    <location>
        <begin position="123"/>
        <end position="136"/>
    </location>
</feature>
<feature type="region of interest" description="Disordered" evidence="1">
    <location>
        <begin position="192"/>
        <end position="212"/>
    </location>
</feature>
<keyword evidence="3" id="KW-1185">Reference proteome</keyword>
<gene>
    <name evidence="2" type="ORF">PGQ11_002834</name>
</gene>
<feature type="region of interest" description="Disordered" evidence="1">
    <location>
        <begin position="158"/>
        <end position="180"/>
    </location>
</feature>
<accession>A0ABR2J4T1</accession>
<dbReference type="EMBL" id="JAPCWZ010000003">
    <property type="protein sequence ID" value="KAK8872320.1"/>
    <property type="molecule type" value="Genomic_DNA"/>
</dbReference>
<feature type="region of interest" description="Disordered" evidence="1">
    <location>
        <begin position="306"/>
        <end position="334"/>
    </location>
</feature>
<feature type="compositionally biased region" description="Polar residues" evidence="1">
    <location>
        <begin position="306"/>
        <end position="318"/>
    </location>
</feature>
<organism evidence="2 3">
    <name type="scientific">Apiospora arundinis</name>
    <dbReference type="NCBI Taxonomy" id="335852"/>
    <lineage>
        <taxon>Eukaryota</taxon>
        <taxon>Fungi</taxon>
        <taxon>Dikarya</taxon>
        <taxon>Ascomycota</taxon>
        <taxon>Pezizomycotina</taxon>
        <taxon>Sordariomycetes</taxon>
        <taxon>Xylariomycetidae</taxon>
        <taxon>Amphisphaeriales</taxon>
        <taxon>Apiosporaceae</taxon>
        <taxon>Apiospora</taxon>
    </lineage>
</organism>